<evidence type="ECO:0000259" key="3">
    <source>
        <dbReference type="Pfam" id="PF06458"/>
    </source>
</evidence>
<feature type="domain" description="DUF5776" evidence="4">
    <location>
        <begin position="651"/>
        <end position="717"/>
    </location>
</feature>
<gene>
    <name evidence="5" type="ORF">GQR93_03670</name>
</gene>
<feature type="domain" description="MucBP" evidence="3">
    <location>
        <begin position="433"/>
        <end position="504"/>
    </location>
</feature>
<dbReference type="AlphaFoldDB" id="A0A6P1E237"/>
<dbReference type="InterPro" id="IPR009459">
    <property type="entry name" value="MucBP_dom"/>
</dbReference>
<dbReference type="Pfam" id="PF06458">
    <property type="entry name" value="MucBP"/>
    <property type="match status" value="2"/>
</dbReference>
<protein>
    <recommendedName>
        <fullName evidence="7">MucBP domain-containing protein</fullName>
    </recommendedName>
</protein>
<evidence type="ECO:0000256" key="2">
    <source>
        <dbReference type="SAM" id="MobiDB-lite"/>
    </source>
</evidence>
<proteinExistence type="predicted"/>
<feature type="region of interest" description="Disordered" evidence="2">
    <location>
        <begin position="449"/>
        <end position="472"/>
    </location>
</feature>
<evidence type="ECO:0000259" key="4">
    <source>
        <dbReference type="Pfam" id="PF19087"/>
    </source>
</evidence>
<sequence>MLSVHKSNYFKKQSIFLILVFVVFLLGIGAGIGFSQDVFLPNKVMAATNTESIDDWMPDKSLQQLVLWQLQQDDVMVNGSLISSADQITKEMLESDQFTVLYSGDPNVQLNNKAFFEDMLNIQSLNGLQYAKNLKEINISPYMGAAIQWGVNPFQKGKLNDISALKNLDSLVSISIDMESVHDISALAGKKLDSDPTRAVSSFAYNNITDISPLKSSKDTLQDSLEVNHQAYVLPTIILNSNLKSYQMASFVTNIDGQNIPVTPYYASSSQTQYYRSYKSTANGGTATTAVPSITWTDLASGAGTTSTGQKGGFMTFIWDQPIFPGGGDFAYDGGVIQPYLLDDSVGDVNAQFVDAKTNQQLAPQQTISGKLGDSYNLSTNSNVQNEITALKSKYGYTSYTVSGSQTGTYQADSVPTVTYKFGNTPVVKKGSVTINFEDQNNHVIKDPVTKSGDAGSKFTLPDGLPASTISKDGKTYDLVGLKTGEKVPATYSDQNQSITYVYKAATGPTPGGGGSSSSTSSSSQASTSSAAGGSGSNSSSSVVASSSGSAGSSSQGSPVVLPDYAAKKNAVVYSLKPIYLYRHANFGKKERLAYYIKKPRVYRPMFVVTGYARSGNGQLRYEVKDVNHLSRTANKRGYITARWSYVRPVYYSKKRTRVTVINPRGIYVYSRKNLTQRGQLYRQGTILKVNGLVTHNLTTRFKLTNGKYVTANRKLVMIGKQHYARYVKTRRVISTYRNVDLTKRLKRISKGHIFRILNFDYSSQHQMTKHGLLRYRIDGGYVTANPKYVITVK</sequence>
<dbReference type="InterPro" id="IPR032675">
    <property type="entry name" value="LRR_dom_sf"/>
</dbReference>
<dbReference type="SMR" id="A0A6P1E237"/>
<evidence type="ECO:0000313" key="6">
    <source>
        <dbReference type="Proteomes" id="UP000465035"/>
    </source>
</evidence>
<dbReference type="RefSeq" id="WP_003552365.1">
    <property type="nucleotide sequence ID" value="NZ_CABKOL010000106.1"/>
</dbReference>
<dbReference type="Pfam" id="PF19087">
    <property type="entry name" value="DUF5776"/>
    <property type="match status" value="2"/>
</dbReference>
<dbReference type="Proteomes" id="UP000465035">
    <property type="component" value="Chromosome"/>
</dbReference>
<dbReference type="InterPro" id="IPR044081">
    <property type="entry name" value="DUF5776"/>
</dbReference>
<dbReference type="Gene3D" id="3.10.20.320">
    <property type="entry name" value="Putative peptidoglycan bound protein (lpxtg motif)"/>
    <property type="match status" value="2"/>
</dbReference>
<name>A0A6P1E237_LENHI</name>
<dbReference type="GeneID" id="69057453"/>
<feature type="domain" description="DUF5776" evidence="4">
    <location>
        <begin position="728"/>
        <end position="790"/>
    </location>
</feature>
<organism evidence="5 6">
    <name type="scientific">Lentilactobacillus hilgardii</name>
    <name type="common">Lactobacillus hilgardii</name>
    <dbReference type="NCBI Taxonomy" id="1588"/>
    <lineage>
        <taxon>Bacteria</taxon>
        <taxon>Bacillati</taxon>
        <taxon>Bacillota</taxon>
        <taxon>Bacilli</taxon>
        <taxon>Lactobacillales</taxon>
        <taxon>Lactobacillaceae</taxon>
        <taxon>Lentilactobacillus</taxon>
    </lineage>
</organism>
<accession>A0A6P1E237</accession>
<evidence type="ECO:0000313" key="5">
    <source>
        <dbReference type="EMBL" id="QHB51376.1"/>
    </source>
</evidence>
<reference evidence="5 6" key="1">
    <citation type="submission" date="2019-12" db="EMBL/GenBank/DDBJ databases">
        <title>Lactobacillus hilgardii FLUB.</title>
        <authorList>
            <person name="Gustaw K."/>
        </authorList>
    </citation>
    <scope>NUCLEOTIDE SEQUENCE [LARGE SCALE GENOMIC DNA]</scope>
    <source>
        <strain evidence="5 6">FLUB</strain>
    </source>
</reference>
<keyword evidence="1" id="KW-0677">Repeat</keyword>
<feature type="compositionally biased region" description="Low complexity" evidence="2">
    <location>
        <begin position="517"/>
        <end position="558"/>
    </location>
</feature>
<dbReference type="Gene3D" id="3.80.10.10">
    <property type="entry name" value="Ribonuclease Inhibitor"/>
    <property type="match status" value="1"/>
</dbReference>
<feature type="region of interest" description="Disordered" evidence="2">
    <location>
        <begin position="509"/>
        <end position="559"/>
    </location>
</feature>
<evidence type="ECO:0008006" key="7">
    <source>
        <dbReference type="Google" id="ProtNLM"/>
    </source>
</evidence>
<feature type="domain" description="MucBP" evidence="3">
    <location>
        <begin position="349"/>
        <end position="421"/>
    </location>
</feature>
<dbReference type="EMBL" id="CP047121">
    <property type="protein sequence ID" value="QHB51376.1"/>
    <property type="molecule type" value="Genomic_DNA"/>
</dbReference>
<evidence type="ECO:0000256" key="1">
    <source>
        <dbReference type="ARBA" id="ARBA00022737"/>
    </source>
</evidence>